<proteinExistence type="predicted"/>
<comment type="caution">
    <text evidence="2">The sequence shown here is derived from an EMBL/GenBank/DDBJ whole genome shotgun (WGS) entry which is preliminary data.</text>
</comment>
<evidence type="ECO:0000313" key="3">
    <source>
        <dbReference type="Proteomes" id="UP001151760"/>
    </source>
</evidence>
<evidence type="ECO:0000256" key="1">
    <source>
        <dbReference type="SAM" id="MobiDB-lite"/>
    </source>
</evidence>
<dbReference type="Proteomes" id="UP001151760">
    <property type="component" value="Unassembled WGS sequence"/>
</dbReference>
<name>A0ABQ4ZH89_9ASTR</name>
<reference evidence="2" key="1">
    <citation type="journal article" date="2022" name="Int. J. Mol. Sci.">
        <title>Draft Genome of Tanacetum Coccineum: Genomic Comparison of Closely Related Tanacetum-Family Plants.</title>
        <authorList>
            <person name="Yamashiro T."/>
            <person name="Shiraishi A."/>
            <person name="Nakayama K."/>
            <person name="Satake H."/>
        </authorList>
    </citation>
    <scope>NUCLEOTIDE SEQUENCE</scope>
</reference>
<feature type="compositionally biased region" description="Polar residues" evidence="1">
    <location>
        <begin position="24"/>
        <end position="41"/>
    </location>
</feature>
<feature type="region of interest" description="Disordered" evidence="1">
    <location>
        <begin position="387"/>
        <end position="409"/>
    </location>
</feature>
<reference evidence="2" key="2">
    <citation type="submission" date="2022-01" db="EMBL/GenBank/DDBJ databases">
        <authorList>
            <person name="Yamashiro T."/>
            <person name="Shiraishi A."/>
            <person name="Satake H."/>
            <person name="Nakayama K."/>
        </authorList>
    </citation>
    <scope>NUCLEOTIDE SEQUENCE</scope>
</reference>
<feature type="compositionally biased region" description="Basic residues" evidence="1">
    <location>
        <begin position="47"/>
        <end position="56"/>
    </location>
</feature>
<gene>
    <name evidence="2" type="ORF">Tco_0771742</name>
</gene>
<keyword evidence="3" id="KW-1185">Reference proteome</keyword>
<feature type="compositionally biased region" description="Polar residues" evidence="1">
    <location>
        <begin position="61"/>
        <end position="78"/>
    </location>
</feature>
<evidence type="ECO:0000313" key="2">
    <source>
        <dbReference type="EMBL" id="GJS89106.1"/>
    </source>
</evidence>
<dbReference type="EMBL" id="BQNB010011325">
    <property type="protein sequence ID" value="GJS89106.1"/>
    <property type="molecule type" value="Genomic_DNA"/>
</dbReference>
<feature type="region of interest" description="Disordered" evidence="1">
    <location>
        <begin position="1"/>
        <end position="78"/>
    </location>
</feature>
<sequence length="456" mass="50649">MLKVAKLSKEPEESLILPYEEVNAQESADKSQSGTSVQPLSQPKAPTAKKPKKKKIPSSTQLKVSNVSREMNPSSTTTYLQETKEIVVTAVPIQSLEASIMTEVQDNQLKAVDTTEVPEKIVEKEEVDEEQTLEIPTVAQLLDEVNKAAQETPESPYDTKSEIKVVKSFFTSHLSELQDQTMNDYGESASIQEDSDSDLQSMPNDDLRSVFGFEAADSNDTHDNEVSHSAHTSQDDIASAERLSLPYHLNHICEEVSSLYSRLRNMESSIIQTISDEIKSSLPAMITNALKEHLHGILSATLKDCLPLIVKESLQTYNPASNRFVTLQKELSKVIKSEVAKKVQVVGLEGVHKDLQSQTKHISKYSSSFQDMQTQLQDVKDLLESAEEHQTAENITPPEPTPETQGGLAYNESTLSVSKTKVNKELAMVLYNPEKKDLVDLTTIDQDSEDDDDLDK</sequence>
<protein>
    <submittedName>
        <fullName evidence="2">Uncharacterized protein</fullName>
    </submittedName>
</protein>
<accession>A0ABQ4ZH89</accession>
<organism evidence="2 3">
    <name type="scientific">Tanacetum coccineum</name>
    <dbReference type="NCBI Taxonomy" id="301880"/>
    <lineage>
        <taxon>Eukaryota</taxon>
        <taxon>Viridiplantae</taxon>
        <taxon>Streptophyta</taxon>
        <taxon>Embryophyta</taxon>
        <taxon>Tracheophyta</taxon>
        <taxon>Spermatophyta</taxon>
        <taxon>Magnoliopsida</taxon>
        <taxon>eudicotyledons</taxon>
        <taxon>Gunneridae</taxon>
        <taxon>Pentapetalae</taxon>
        <taxon>asterids</taxon>
        <taxon>campanulids</taxon>
        <taxon>Asterales</taxon>
        <taxon>Asteraceae</taxon>
        <taxon>Asteroideae</taxon>
        <taxon>Anthemideae</taxon>
        <taxon>Anthemidinae</taxon>
        <taxon>Tanacetum</taxon>
    </lineage>
</organism>